<evidence type="ECO:0000259" key="1">
    <source>
        <dbReference type="Pfam" id="PF01656"/>
    </source>
</evidence>
<gene>
    <name evidence="2" type="ORF">ABPAL_A0024</name>
</gene>
<dbReference type="SUPFAM" id="SSF52540">
    <property type="entry name" value="P-loop containing nucleoside triphosphate hydrolases"/>
    <property type="match status" value="1"/>
</dbReference>
<dbReference type="Pfam" id="PF01656">
    <property type="entry name" value="CbiA"/>
    <property type="match status" value="1"/>
</dbReference>
<organism evidence="2">
    <name type="scientific">Acinetobacter lwoffii</name>
    <dbReference type="NCBI Taxonomy" id="28090"/>
    <lineage>
        <taxon>Bacteria</taxon>
        <taxon>Pseudomonadati</taxon>
        <taxon>Pseudomonadota</taxon>
        <taxon>Gammaproteobacteria</taxon>
        <taxon>Moraxellales</taxon>
        <taxon>Moraxellaceae</taxon>
        <taxon>Acinetobacter</taxon>
    </lineage>
</organism>
<feature type="domain" description="CobQ/CobB/MinD/ParA nucleotide binding" evidence="1">
    <location>
        <begin position="8"/>
        <end position="146"/>
    </location>
</feature>
<dbReference type="InterPro" id="IPR002586">
    <property type="entry name" value="CobQ/CobB/MinD/ParA_Nub-bd_dom"/>
</dbReference>
<dbReference type="AlphaFoldDB" id="A0A385H7Q5"/>
<dbReference type="InterPro" id="IPR027417">
    <property type="entry name" value="P-loop_NTPase"/>
</dbReference>
<sequence length="241" mass="27973">MEKRTINIIAQGKGGVGKTFVSTQIAQFYLDSEKESLNIDTDPVNSTFASFEKLNVKHIDLLLDNNINPRKFDEMMELIFESEKDVVIDNGASSFIPLLAYFIENNVFEIFKDMGAEINFHTIIMGGQSLQDTLNGLHQISERIPDYVNLIVWLNEYNGQIEMDGKGFESFKLYKQLQDRIQQLIFVEQRTRETFGEDVKKMLEAKKTYNEILSGKEFGLMQRQRIKTVQKSIYDQLRQFI</sequence>
<protein>
    <submittedName>
        <fullName evidence="2">IncP-type DNA transfer protein TraL</fullName>
    </submittedName>
</protein>
<accession>A0A385H7Q5</accession>
<dbReference type="EMBL" id="CP032117">
    <property type="protein sequence ID" value="AXX83740.1"/>
    <property type="molecule type" value="Genomic_DNA"/>
</dbReference>
<name>A0A385H7Q5_ACILW</name>
<reference evidence="2" key="1">
    <citation type="submission" date="2018-09" db="EMBL/GenBank/DDBJ databases">
        <title>Resistance of ancient and modern Acinetobacter lwoffii strains to heavy metals and arsenic revealed by genome analysis.</title>
        <authorList>
            <person name="Mindlin S."/>
            <person name="Petrenko A."/>
            <person name="Kurakov A."/>
            <person name="Beletsky A."/>
            <person name="Mardanov A."/>
            <person name="Petrova M."/>
        </authorList>
    </citation>
    <scope>NUCLEOTIDE SEQUENCE</scope>
    <source>
        <strain evidence="2">ED45-23</strain>
        <plasmid evidence="2">pALWED2.2</plasmid>
    </source>
</reference>
<dbReference type="RefSeq" id="WP_159373012.1">
    <property type="nucleotide sequence ID" value="NZ_CP032117.2"/>
</dbReference>
<geneLocation type="plasmid" evidence="2">
    <name>pALWED2.2</name>
</geneLocation>
<keyword evidence="2" id="KW-0614">Plasmid</keyword>
<dbReference type="Gene3D" id="3.40.50.300">
    <property type="entry name" value="P-loop containing nucleotide triphosphate hydrolases"/>
    <property type="match status" value="1"/>
</dbReference>
<proteinExistence type="predicted"/>
<evidence type="ECO:0000313" key="2">
    <source>
        <dbReference type="EMBL" id="AXX83740.1"/>
    </source>
</evidence>